<evidence type="ECO:0000259" key="9">
    <source>
        <dbReference type="Pfam" id="PF04389"/>
    </source>
</evidence>
<evidence type="ECO:0000313" key="11">
    <source>
        <dbReference type="Proteomes" id="UP001600064"/>
    </source>
</evidence>
<sequence>MRTEAVFAILSALGCLVIGVSAEDQSQTQENEERSWGVGPGNRKPWVDSKKLQADIKTENLVANLRALNDIAFANGGNRAFGLPGYAASVDYVWKRISKVPGTRAWKQDFDALFSQVVSIDLKVGGEDIYVHGLTYSPSTPAEGITAEIVAGPEGAAGCNDEAYADLDVAGKIVLVQRFRCPTGGTLAGRLLPAARAGAAAVLIYHDLTTNATAGSLSAPNPEHVPGGFINKADGERIKDRLAAGEKLEAHFQQTQVVETRTTQNLFVETVDGDPENVIVLGAHLDSVQAGPGINDDGSGTSLILELFLAFSKYRAKNKVRFAWWGAEESGLLGSKHYCSTLDPREADRILAYLNFDMVAKGYIGVGDADGSTHGSVAPPGSEVIERLYHEYFASKNITVTPAIITNGSDYASFWSILNKPFGFLHTGTGVEQDPCYHQACDTIDNPDPDTHTKNAKAAAHILSILAMNGARLIPKGAPINATTLAAIRTRDLTPDLVQIEELEALGERHLGCGHDI</sequence>
<dbReference type="GeneID" id="98122248"/>
<name>A0ABR4DP75_9PEZI</name>
<dbReference type="SUPFAM" id="SSF52025">
    <property type="entry name" value="PA domain"/>
    <property type="match status" value="1"/>
</dbReference>
<keyword evidence="5 7" id="KW-0378">Hydrolase</keyword>
<comment type="cofactor">
    <cofactor evidence="1">
        <name>Zn(2+)</name>
        <dbReference type="ChEBI" id="CHEBI:29105"/>
    </cofactor>
</comment>
<dbReference type="Proteomes" id="UP001600064">
    <property type="component" value="Unassembled WGS sequence"/>
</dbReference>
<keyword evidence="3 7" id="KW-0645">Protease</keyword>
<feature type="domain" description="PA" evidence="8">
    <location>
        <begin position="145"/>
        <end position="238"/>
    </location>
</feature>
<evidence type="ECO:0000259" key="8">
    <source>
        <dbReference type="Pfam" id="PF02225"/>
    </source>
</evidence>
<evidence type="ECO:0000256" key="5">
    <source>
        <dbReference type="ARBA" id="ARBA00022801"/>
    </source>
</evidence>
<dbReference type="InterPro" id="IPR007484">
    <property type="entry name" value="Peptidase_M28"/>
</dbReference>
<reference evidence="10 11" key="1">
    <citation type="journal article" date="2024" name="Commun. Biol.">
        <title>Comparative genomic analysis of thermophilic fungi reveals convergent evolutionary adaptations and gene losses.</title>
        <authorList>
            <person name="Steindorff A.S."/>
            <person name="Aguilar-Pontes M.V."/>
            <person name="Robinson A.J."/>
            <person name="Andreopoulos B."/>
            <person name="LaButti K."/>
            <person name="Kuo A."/>
            <person name="Mondo S."/>
            <person name="Riley R."/>
            <person name="Otillar R."/>
            <person name="Haridas S."/>
            <person name="Lipzen A."/>
            <person name="Grimwood J."/>
            <person name="Schmutz J."/>
            <person name="Clum A."/>
            <person name="Reid I.D."/>
            <person name="Moisan M.C."/>
            <person name="Butler G."/>
            <person name="Nguyen T.T.M."/>
            <person name="Dewar K."/>
            <person name="Conant G."/>
            <person name="Drula E."/>
            <person name="Henrissat B."/>
            <person name="Hansel C."/>
            <person name="Singer S."/>
            <person name="Hutchinson M.I."/>
            <person name="de Vries R.P."/>
            <person name="Natvig D.O."/>
            <person name="Powell A.J."/>
            <person name="Tsang A."/>
            <person name="Grigoriev I.V."/>
        </authorList>
    </citation>
    <scope>NUCLEOTIDE SEQUENCE [LARGE SCALE GENOMIC DNA]</scope>
    <source>
        <strain evidence="10 11">ATCC 22073</strain>
    </source>
</reference>
<dbReference type="PROSITE" id="PS51257">
    <property type="entry name" value="PROKAR_LIPOPROTEIN"/>
    <property type="match status" value="1"/>
</dbReference>
<dbReference type="InterPro" id="IPR046450">
    <property type="entry name" value="PA_dom_sf"/>
</dbReference>
<evidence type="ECO:0000256" key="3">
    <source>
        <dbReference type="ARBA" id="ARBA00022670"/>
    </source>
</evidence>
<feature type="signal peptide" evidence="7">
    <location>
        <begin position="1"/>
        <end position="22"/>
    </location>
</feature>
<feature type="chain" id="PRO_5044966824" description="Peptide hydrolase" evidence="7">
    <location>
        <begin position="23"/>
        <end position="517"/>
    </location>
</feature>
<keyword evidence="4 7" id="KW-0479">Metal-binding</keyword>
<dbReference type="Gene3D" id="3.40.630.10">
    <property type="entry name" value="Zn peptidases"/>
    <property type="match status" value="1"/>
</dbReference>
<dbReference type="EMBL" id="JAZGUE010000001">
    <property type="protein sequence ID" value="KAL2272073.1"/>
    <property type="molecule type" value="Genomic_DNA"/>
</dbReference>
<keyword evidence="11" id="KW-1185">Reference proteome</keyword>
<dbReference type="Pfam" id="PF02225">
    <property type="entry name" value="PA"/>
    <property type="match status" value="1"/>
</dbReference>
<comment type="similarity">
    <text evidence="2">Belongs to the peptidase M28 family. M28B subfamily.</text>
</comment>
<evidence type="ECO:0000256" key="2">
    <source>
        <dbReference type="ARBA" id="ARBA00005634"/>
    </source>
</evidence>
<dbReference type="CDD" id="cd04816">
    <property type="entry name" value="PA_SaNapH_like"/>
    <property type="match status" value="1"/>
</dbReference>
<comment type="caution">
    <text evidence="10">The sequence shown here is derived from an EMBL/GenBank/DDBJ whole genome shotgun (WGS) entry which is preliminary data.</text>
</comment>
<accession>A0ABR4DP75</accession>
<feature type="domain" description="Peptidase M28" evidence="9">
    <location>
        <begin position="265"/>
        <end position="461"/>
    </location>
</feature>
<dbReference type="RefSeq" id="XP_070870797.1">
    <property type="nucleotide sequence ID" value="XM_071007604.1"/>
</dbReference>
<dbReference type="InterPro" id="IPR045175">
    <property type="entry name" value="M28_fam"/>
</dbReference>
<dbReference type="Gene3D" id="3.50.30.30">
    <property type="match status" value="1"/>
</dbReference>
<dbReference type="PANTHER" id="PTHR12147">
    <property type="entry name" value="METALLOPEPTIDASE M28 FAMILY MEMBER"/>
    <property type="match status" value="1"/>
</dbReference>
<dbReference type="InterPro" id="IPR003137">
    <property type="entry name" value="PA_domain"/>
</dbReference>
<evidence type="ECO:0000256" key="6">
    <source>
        <dbReference type="ARBA" id="ARBA00022833"/>
    </source>
</evidence>
<dbReference type="EC" id="3.4.-.-" evidence="7"/>
<dbReference type="Pfam" id="PF04389">
    <property type="entry name" value="Peptidase_M28"/>
    <property type="match status" value="1"/>
</dbReference>
<gene>
    <name evidence="10" type="ORF">VTJ83DRAFT_1444</name>
</gene>
<evidence type="ECO:0000256" key="4">
    <source>
        <dbReference type="ARBA" id="ARBA00022723"/>
    </source>
</evidence>
<evidence type="ECO:0000256" key="7">
    <source>
        <dbReference type="RuleBase" id="RU361240"/>
    </source>
</evidence>
<keyword evidence="6 7" id="KW-0862">Zinc</keyword>
<dbReference type="PANTHER" id="PTHR12147:SF26">
    <property type="entry name" value="PEPTIDASE M28 DOMAIN-CONTAINING PROTEIN"/>
    <property type="match status" value="1"/>
</dbReference>
<keyword evidence="7" id="KW-0732">Signal</keyword>
<evidence type="ECO:0000256" key="1">
    <source>
        <dbReference type="ARBA" id="ARBA00001947"/>
    </source>
</evidence>
<organism evidence="10 11">
    <name type="scientific">Remersonia thermophila</name>
    <dbReference type="NCBI Taxonomy" id="72144"/>
    <lineage>
        <taxon>Eukaryota</taxon>
        <taxon>Fungi</taxon>
        <taxon>Dikarya</taxon>
        <taxon>Ascomycota</taxon>
        <taxon>Pezizomycotina</taxon>
        <taxon>Sordariomycetes</taxon>
        <taxon>Sordariomycetidae</taxon>
        <taxon>Sordariales</taxon>
        <taxon>Sordariales incertae sedis</taxon>
        <taxon>Remersonia</taxon>
    </lineage>
</organism>
<protein>
    <recommendedName>
        <fullName evidence="7">Peptide hydrolase</fullName>
        <ecNumber evidence="7">3.4.-.-</ecNumber>
    </recommendedName>
</protein>
<proteinExistence type="inferred from homology"/>
<evidence type="ECO:0000313" key="10">
    <source>
        <dbReference type="EMBL" id="KAL2272073.1"/>
    </source>
</evidence>
<dbReference type="SUPFAM" id="SSF53187">
    <property type="entry name" value="Zn-dependent exopeptidases"/>
    <property type="match status" value="1"/>
</dbReference>